<dbReference type="Gene3D" id="3.40.50.1820">
    <property type="entry name" value="alpha/beta hydrolase"/>
    <property type="match status" value="1"/>
</dbReference>
<gene>
    <name evidence="6" type="ORF">SG35_027220</name>
</gene>
<dbReference type="InterPro" id="IPR000073">
    <property type="entry name" value="AB_hydrolase_1"/>
</dbReference>
<feature type="active site" description="Charge relay system" evidence="4">
    <location>
        <position position="295"/>
    </location>
</feature>
<dbReference type="RefSeq" id="WP_044834260.1">
    <property type="nucleotide sequence ID" value="NZ_CP059735.1"/>
</dbReference>
<organism evidence="6 7">
    <name type="scientific">Thalassomonas actiniarum</name>
    <dbReference type="NCBI Taxonomy" id="485447"/>
    <lineage>
        <taxon>Bacteria</taxon>
        <taxon>Pseudomonadati</taxon>
        <taxon>Pseudomonadota</taxon>
        <taxon>Gammaproteobacteria</taxon>
        <taxon>Alteromonadales</taxon>
        <taxon>Colwelliaceae</taxon>
        <taxon>Thalassomonas</taxon>
    </lineage>
</organism>
<dbReference type="Pfam" id="PF00561">
    <property type="entry name" value="Abhydrolase_1"/>
    <property type="match status" value="1"/>
</dbReference>
<sequence length="325" mass="36781">MFYKSQFKAAWWLANPHLQTIVAKYLRRKEKLATITETLELPDGDFIDLAWTEVPPPDNTRPLVILLHGLEGSIESHYTRGMLKAVKQKGWIGVLMHFRGCSGKPNRQARSYHSGDTRDISYLSGLLKQRYANCPLLAVGFSLGGNVLARYLALNPDNPYQAAVIICAPLHLSSCSDRINRGFSKVYQQYLVKMLKASTGEKIARQQLSRFDAKSLANISTIRDFDNQVTAPINGFVDAEDYYRQMSGRDLLADIRQPCLVIHAMDDPFLSHRHITSRLKLSASTTFELCRRGGHVGFIAGNNPFKPKFWLEHRVPAYLKEQLTT</sequence>
<name>A0AAF0C3E9_9GAMM</name>
<dbReference type="InterPro" id="IPR000952">
    <property type="entry name" value="AB_hydrolase_4_CS"/>
</dbReference>
<keyword evidence="3 6" id="KW-0378">Hydrolase</keyword>
<dbReference type="Proteomes" id="UP000032568">
    <property type="component" value="Chromosome"/>
</dbReference>
<dbReference type="GO" id="GO:0034338">
    <property type="term" value="F:short-chain carboxylesterase activity"/>
    <property type="evidence" value="ECO:0007669"/>
    <property type="project" value="TreeGrafter"/>
</dbReference>
<dbReference type="InterPro" id="IPR029058">
    <property type="entry name" value="AB_hydrolase_fold"/>
</dbReference>
<evidence type="ECO:0000256" key="2">
    <source>
        <dbReference type="ARBA" id="ARBA00022487"/>
    </source>
</evidence>
<dbReference type="SUPFAM" id="SSF53474">
    <property type="entry name" value="alpha/beta-Hydrolases"/>
    <property type="match status" value="1"/>
</dbReference>
<keyword evidence="2" id="KW-0719">Serine esterase</keyword>
<reference evidence="6 7" key="1">
    <citation type="journal article" date="2015" name="Genome Announc.">
        <title>Draft Genome Sequences of Marine Isolates of Thalassomonas viridans and Thalassomonas actiniarum.</title>
        <authorList>
            <person name="Olonade I."/>
            <person name="van Zyl L.J."/>
            <person name="Trindade M."/>
        </authorList>
    </citation>
    <scope>NUCLEOTIDE SEQUENCE [LARGE SCALE GENOMIC DNA]</scope>
    <source>
        <strain evidence="6 7">A5K-106</strain>
    </source>
</reference>
<dbReference type="InterPro" id="IPR012020">
    <property type="entry name" value="ABHD4"/>
</dbReference>
<evidence type="ECO:0000256" key="1">
    <source>
        <dbReference type="ARBA" id="ARBA00010884"/>
    </source>
</evidence>
<dbReference type="NCBIfam" id="NF008218">
    <property type="entry name" value="PRK10985.1"/>
    <property type="match status" value="1"/>
</dbReference>
<protein>
    <submittedName>
        <fullName evidence="6">Hydrolase</fullName>
    </submittedName>
</protein>
<accession>A0AAF0C3E9</accession>
<keyword evidence="7" id="KW-1185">Reference proteome</keyword>
<dbReference type="PROSITE" id="PS01133">
    <property type="entry name" value="UPF0017"/>
    <property type="match status" value="1"/>
</dbReference>
<reference evidence="6 7" key="2">
    <citation type="journal article" date="2022" name="Mar. Drugs">
        <title>Bioassay-Guided Fractionation Leads to the Detection of Cholic Acid Generated by the Rare Thalassomonas sp.</title>
        <authorList>
            <person name="Pheiffer F."/>
            <person name="Schneider Y.K."/>
            <person name="Hansen E.H."/>
            <person name="Andersen J.H."/>
            <person name="Isaksson J."/>
            <person name="Busche T."/>
            <person name="R C."/>
            <person name="Kalinowski J."/>
            <person name="Zyl L.V."/>
            <person name="Trindade M."/>
        </authorList>
    </citation>
    <scope>NUCLEOTIDE SEQUENCE [LARGE SCALE GENOMIC DNA]</scope>
    <source>
        <strain evidence="6 7">A5K-106</strain>
    </source>
</reference>
<dbReference type="AlphaFoldDB" id="A0AAF0C3E9"/>
<feature type="domain" description="AB hydrolase-1" evidence="5">
    <location>
        <begin position="62"/>
        <end position="299"/>
    </location>
</feature>
<dbReference type="PANTHER" id="PTHR10794">
    <property type="entry name" value="ABHYDROLASE DOMAIN-CONTAINING PROTEIN"/>
    <property type="match status" value="1"/>
</dbReference>
<proteinExistence type="inferred from homology"/>
<evidence type="ECO:0000313" key="7">
    <source>
        <dbReference type="Proteomes" id="UP000032568"/>
    </source>
</evidence>
<dbReference type="InterPro" id="IPR050960">
    <property type="entry name" value="AB_hydrolase_4_sf"/>
</dbReference>
<feature type="active site" description="Charge relay system" evidence="4">
    <location>
        <position position="267"/>
    </location>
</feature>
<dbReference type="PIRSF" id="PIRSF005211">
    <property type="entry name" value="Ab_hydro_YheT"/>
    <property type="match status" value="1"/>
</dbReference>
<dbReference type="GO" id="GO:0047372">
    <property type="term" value="F:monoacylglycerol lipase activity"/>
    <property type="evidence" value="ECO:0007669"/>
    <property type="project" value="TreeGrafter"/>
</dbReference>
<evidence type="ECO:0000259" key="5">
    <source>
        <dbReference type="Pfam" id="PF00561"/>
    </source>
</evidence>
<evidence type="ECO:0000313" key="6">
    <source>
        <dbReference type="EMBL" id="WDD98875.1"/>
    </source>
</evidence>
<dbReference type="PANTHER" id="PTHR10794:SF94">
    <property type="entry name" value="ESTERASE YHET-RELATED"/>
    <property type="match status" value="1"/>
</dbReference>
<evidence type="ECO:0000256" key="4">
    <source>
        <dbReference type="PIRSR" id="PIRSR005211-1"/>
    </source>
</evidence>
<feature type="active site" description="Charge relay system" evidence="4">
    <location>
        <position position="142"/>
    </location>
</feature>
<comment type="similarity">
    <text evidence="1">Belongs to the AB hydrolase superfamily. AB hydrolase 4 family.</text>
</comment>
<dbReference type="KEGG" id="tact:SG35_027220"/>
<dbReference type="EMBL" id="CP059735">
    <property type="protein sequence ID" value="WDD98875.1"/>
    <property type="molecule type" value="Genomic_DNA"/>
</dbReference>
<evidence type="ECO:0000256" key="3">
    <source>
        <dbReference type="ARBA" id="ARBA00022801"/>
    </source>
</evidence>